<evidence type="ECO:0000313" key="2">
    <source>
        <dbReference type="EMBL" id="MDI3422156.1"/>
    </source>
</evidence>
<organism evidence="2 3">
    <name type="scientific">Streptomyces luteolus</name>
    <dbReference type="NCBI Taxonomy" id="3043615"/>
    <lineage>
        <taxon>Bacteria</taxon>
        <taxon>Bacillati</taxon>
        <taxon>Actinomycetota</taxon>
        <taxon>Actinomycetes</taxon>
        <taxon>Kitasatosporales</taxon>
        <taxon>Streptomycetaceae</taxon>
        <taxon>Streptomyces</taxon>
    </lineage>
</organism>
<keyword evidence="1" id="KW-0812">Transmembrane</keyword>
<proteinExistence type="predicted"/>
<keyword evidence="1" id="KW-1133">Transmembrane helix</keyword>
<accession>A0ABT6T2S8</accession>
<comment type="caution">
    <text evidence="2">The sequence shown here is derived from an EMBL/GenBank/DDBJ whole genome shotgun (WGS) entry which is preliminary data.</text>
</comment>
<dbReference type="EMBL" id="JASCIS010000033">
    <property type="protein sequence ID" value="MDI3422156.1"/>
    <property type="molecule type" value="Genomic_DNA"/>
</dbReference>
<sequence>MSLVKRGRRAVWEASTGVVRACCRRFPLRRSSSNDSSTGPPERLVGAVVGVARRRSRSPERPVHPFTSPQEFAMADVAFVVTTVAVFALVALVAKGVAKL</sequence>
<dbReference type="Proteomes" id="UP001237105">
    <property type="component" value="Unassembled WGS sequence"/>
</dbReference>
<reference evidence="2 3" key="1">
    <citation type="submission" date="2023-05" db="EMBL/GenBank/DDBJ databases">
        <title>Draft genome sequence of Streptomyces sp. B-S-A12 isolated from a cave soil in Thailand.</title>
        <authorList>
            <person name="Chamroensaksri N."/>
            <person name="Muangham S."/>
        </authorList>
    </citation>
    <scope>NUCLEOTIDE SEQUENCE [LARGE SCALE GENOMIC DNA]</scope>
    <source>
        <strain evidence="2 3">B-S-A12</strain>
    </source>
</reference>
<gene>
    <name evidence="2" type="ORF">QIT00_26995</name>
</gene>
<dbReference type="RefSeq" id="WP_282538021.1">
    <property type="nucleotide sequence ID" value="NZ_JASCIS010000033.1"/>
</dbReference>
<keyword evidence="3" id="KW-1185">Reference proteome</keyword>
<evidence type="ECO:0000313" key="3">
    <source>
        <dbReference type="Proteomes" id="UP001237105"/>
    </source>
</evidence>
<feature type="transmembrane region" description="Helical" evidence="1">
    <location>
        <begin position="72"/>
        <end position="94"/>
    </location>
</feature>
<keyword evidence="1" id="KW-0472">Membrane</keyword>
<evidence type="ECO:0000256" key="1">
    <source>
        <dbReference type="SAM" id="Phobius"/>
    </source>
</evidence>
<protein>
    <submittedName>
        <fullName evidence="2">Uncharacterized protein</fullName>
    </submittedName>
</protein>
<name>A0ABT6T2S8_9ACTN</name>